<comment type="caution">
    <text evidence="5">The sequence shown here is derived from an EMBL/GenBank/DDBJ whole genome shotgun (WGS) entry which is preliminary data.</text>
</comment>
<dbReference type="EMBL" id="CAJVCE010000018">
    <property type="protein sequence ID" value="CAG7652722.1"/>
    <property type="molecule type" value="Genomic_DNA"/>
</dbReference>
<dbReference type="Pfam" id="PF02311">
    <property type="entry name" value="AraC_binding"/>
    <property type="match status" value="1"/>
</dbReference>
<gene>
    <name evidence="5" type="primary">rhaS_37</name>
    <name evidence="5" type="ORF">PAECIP111802_05314</name>
</gene>
<evidence type="ECO:0000313" key="6">
    <source>
        <dbReference type="Proteomes" id="UP000730618"/>
    </source>
</evidence>
<dbReference type="PROSITE" id="PS00041">
    <property type="entry name" value="HTH_ARAC_FAMILY_1"/>
    <property type="match status" value="1"/>
</dbReference>
<keyword evidence="3" id="KW-0804">Transcription</keyword>
<dbReference type="InterPro" id="IPR018062">
    <property type="entry name" value="HTH_AraC-typ_CS"/>
</dbReference>
<accession>A0ABM8VPD0</accession>
<organism evidence="5 6">
    <name type="scientific">Paenibacillus allorhizosphaerae</name>
    <dbReference type="NCBI Taxonomy" id="2849866"/>
    <lineage>
        <taxon>Bacteria</taxon>
        <taxon>Bacillati</taxon>
        <taxon>Bacillota</taxon>
        <taxon>Bacilli</taxon>
        <taxon>Bacillales</taxon>
        <taxon>Paenibacillaceae</taxon>
        <taxon>Paenibacillus</taxon>
    </lineage>
</organism>
<evidence type="ECO:0000259" key="4">
    <source>
        <dbReference type="PROSITE" id="PS01124"/>
    </source>
</evidence>
<dbReference type="PANTHER" id="PTHR43280:SF28">
    <property type="entry name" value="HTH-TYPE TRANSCRIPTIONAL ACTIVATOR RHAS"/>
    <property type="match status" value="1"/>
</dbReference>
<name>A0ABM8VPD0_9BACL</name>
<evidence type="ECO:0000256" key="3">
    <source>
        <dbReference type="ARBA" id="ARBA00023163"/>
    </source>
</evidence>
<keyword evidence="6" id="KW-1185">Reference proteome</keyword>
<dbReference type="PANTHER" id="PTHR43280">
    <property type="entry name" value="ARAC-FAMILY TRANSCRIPTIONAL REGULATOR"/>
    <property type="match status" value="1"/>
</dbReference>
<dbReference type="InterPro" id="IPR018060">
    <property type="entry name" value="HTH_AraC"/>
</dbReference>
<dbReference type="SMART" id="SM00342">
    <property type="entry name" value="HTH_ARAC"/>
    <property type="match status" value="1"/>
</dbReference>
<keyword evidence="1" id="KW-0805">Transcription regulation</keyword>
<proteinExistence type="predicted"/>
<dbReference type="Proteomes" id="UP000730618">
    <property type="component" value="Unassembled WGS sequence"/>
</dbReference>
<protein>
    <submittedName>
        <fullName evidence="5">HTH-type transcriptional activator RhaS</fullName>
    </submittedName>
</protein>
<feature type="domain" description="HTH araC/xylS-type" evidence="4">
    <location>
        <begin position="188"/>
        <end position="286"/>
    </location>
</feature>
<reference evidence="5 6" key="1">
    <citation type="submission" date="2021-06" db="EMBL/GenBank/DDBJ databases">
        <authorList>
            <person name="Criscuolo A."/>
        </authorList>
    </citation>
    <scope>NUCLEOTIDE SEQUENCE [LARGE SCALE GENOMIC DNA]</scope>
    <source>
        <strain evidence="6">CIP 111802</strain>
    </source>
</reference>
<evidence type="ECO:0000256" key="2">
    <source>
        <dbReference type="ARBA" id="ARBA00023125"/>
    </source>
</evidence>
<evidence type="ECO:0000313" key="5">
    <source>
        <dbReference type="EMBL" id="CAG7652722.1"/>
    </source>
</evidence>
<evidence type="ECO:0000256" key="1">
    <source>
        <dbReference type="ARBA" id="ARBA00023015"/>
    </source>
</evidence>
<dbReference type="InterPro" id="IPR003313">
    <property type="entry name" value="AraC-bd"/>
</dbReference>
<keyword evidence="2" id="KW-0238">DNA-binding</keyword>
<dbReference type="PROSITE" id="PS01124">
    <property type="entry name" value="HTH_ARAC_FAMILY_2"/>
    <property type="match status" value="1"/>
</dbReference>
<sequence length="290" mass="33965">MDAVKKIEPFEGKRFPLRMTEVKSCFHLVRPHWHEHLEFIQVTEGDVQIHIDNRTFVTSAPAIVFINSCKIHSMQSLHGTSSTIRGMIFDMSLLAGSFENSESQHLYSRFLHSAPIHEPFLPSHLLWSELRFHFEAAYREYLAQDIGCELIIKSSLYQMMIPLLRSFQQEQCLSKDLSKHFAQYKRLKPALEHIESSYAQKIYTDTLGSLVNMSPFHFTRFFKKVTSVTPMNYINRYRVDMAKRLLIQHDLTITQIAERTGFCNVNYFDKVFKEMNGFTPLELRKQFIDG</sequence>
<dbReference type="Pfam" id="PF12833">
    <property type="entry name" value="HTH_18"/>
    <property type="match status" value="1"/>
</dbReference>